<accession>A0A554LF15</accession>
<dbReference type="AlphaFoldDB" id="A0A554LF15"/>
<organism evidence="1 2">
    <name type="scientific">Candidatus Berkelbacteria bacterium Licking1014_96</name>
    <dbReference type="NCBI Taxonomy" id="2017149"/>
    <lineage>
        <taxon>Bacteria</taxon>
        <taxon>Candidatus Berkelbacteria</taxon>
    </lineage>
</organism>
<dbReference type="EMBL" id="VMGH01000036">
    <property type="protein sequence ID" value="TSC91474.1"/>
    <property type="molecule type" value="Genomic_DNA"/>
</dbReference>
<reference evidence="1 2" key="1">
    <citation type="submission" date="2017-07" db="EMBL/GenBank/DDBJ databases">
        <title>Mechanisms for carbon and nitrogen cycling indicate functional differentiation within the Candidate Phyla Radiation.</title>
        <authorList>
            <person name="Danczak R.E."/>
            <person name="Johnston M.D."/>
            <person name="Kenah C."/>
            <person name="Slattery M."/>
            <person name="Wrighton K.C."/>
            <person name="Wilkins M.J."/>
        </authorList>
    </citation>
    <scope>NUCLEOTIDE SEQUENCE [LARGE SCALE GENOMIC DNA]</scope>
    <source>
        <strain evidence="1">Licking1014_96</strain>
    </source>
</reference>
<evidence type="ECO:0000313" key="1">
    <source>
        <dbReference type="EMBL" id="TSC91474.1"/>
    </source>
</evidence>
<evidence type="ECO:0000313" key="2">
    <source>
        <dbReference type="Proteomes" id="UP000318296"/>
    </source>
</evidence>
<gene>
    <name evidence="1" type="ORF">CEN92_254</name>
</gene>
<comment type="caution">
    <text evidence="1">The sequence shown here is derived from an EMBL/GenBank/DDBJ whole genome shotgun (WGS) entry which is preliminary data.</text>
</comment>
<proteinExistence type="predicted"/>
<sequence>LDEQLGGLDVAPHLAPREDLELAGGHDVPLDAAAFGGSYGFGRGDGYVEGTGIKGGHGFFADYDCLQVHPVVGG</sequence>
<dbReference type="Proteomes" id="UP000318296">
    <property type="component" value="Unassembled WGS sequence"/>
</dbReference>
<feature type="non-terminal residue" evidence="1">
    <location>
        <position position="1"/>
    </location>
</feature>
<name>A0A554LF15_9BACT</name>
<protein>
    <submittedName>
        <fullName evidence="1">Uncharacterized protein</fullName>
    </submittedName>
</protein>